<evidence type="ECO:0000313" key="3">
    <source>
        <dbReference type="Proteomes" id="UP001254608"/>
    </source>
</evidence>
<evidence type="ECO:0000256" key="1">
    <source>
        <dbReference type="SAM" id="SignalP"/>
    </source>
</evidence>
<dbReference type="RefSeq" id="WP_311363744.1">
    <property type="nucleotide sequence ID" value="NZ_JAVRIC010000003.1"/>
</dbReference>
<dbReference type="NCBIfam" id="NF047637">
    <property type="entry name" value="lipo_CC0125"/>
    <property type="match status" value="1"/>
</dbReference>
<proteinExistence type="predicted"/>
<evidence type="ECO:0000313" key="2">
    <source>
        <dbReference type="EMBL" id="MDT0496351.1"/>
    </source>
</evidence>
<gene>
    <name evidence="2" type="ORF">RM530_03080</name>
</gene>
<reference evidence="2 3" key="1">
    <citation type="submission" date="2023-09" db="EMBL/GenBank/DDBJ databases">
        <authorList>
            <person name="Rey-Velasco X."/>
        </authorList>
    </citation>
    <scope>NUCLEOTIDE SEQUENCE [LARGE SCALE GENOMIC DNA]</scope>
    <source>
        <strain evidence="2 3">W345</strain>
    </source>
</reference>
<name>A0ABU2WGG1_9GAMM</name>
<protein>
    <recommendedName>
        <fullName evidence="4">Lipoprotein</fullName>
    </recommendedName>
</protein>
<organism evidence="2 3">
    <name type="scientific">Banduia mediterranea</name>
    <dbReference type="NCBI Taxonomy" id="3075609"/>
    <lineage>
        <taxon>Bacteria</taxon>
        <taxon>Pseudomonadati</taxon>
        <taxon>Pseudomonadota</taxon>
        <taxon>Gammaproteobacteria</taxon>
        <taxon>Nevskiales</taxon>
        <taxon>Algiphilaceae</taxon>
        <taxon>Banduia</taxon>
    </lineage>
</organism>
<evidence type="ECO:0008006" key="4">
    <source>
        <dbReference type="Google" id="ProtNLM"/>
    </source>
</evidence>
<keyword evidence="3" id="KW-1185">Reference proteome</keyword>
<feature type="signal peptide" evidence="1">
    <location>
        <begin position="1"/>
        <end position="21"/>
    </location>
</feature>
<dbReference type="Proteomes" id="UP001254608">
    <property type="component" value="Unassembled WGS sequence"/>
</dbReference>
<sequence>MKTKQLILCGLIALLSACATATPYQPADQGYGYSEQKLESNRYRVSFVGSSKTSRETVQNYLIYRAAELTLANGYDYFVLAGRDAAAEPGTRSGSRTGVSFGLGSFGGSTGFGLGIGTGIGGGGEDFRAQADVLMYQGDKPEDRSDALSAAEVKANLEAGIRRPN</sequence>
<comment type="caution">
    <text evidence="2">The sequence shown here is derived from an EMBL/GenBank/DDBJ whole genome shotgun (WGS) entry which is preliminary data.</text>
</comment>
<keyword evidence="1" id="KW-0732">Signal</keyword>
<feature type="chain" id="PRO_5046785743" description="Lipoprotein" evidence="1">
    <location>
        <begin position="22"/>
        <end position="165"/>
    </location>
</feature>
<dbReference type="EMBL" id="JAVRIC010000003">
    <property type="protein sequence ID" value="MDT0496351.1"/>
    <property type="molecule type" value="Genomic_DNA"/>
</dbReference>
<dbReference type="PROSITE" id="PS51257">
    <property type="entry name" value="PROKAR_LIPOPROTEIN"/>
    <property type="match status" value="1"/>
</dbReference>
<accession>A0ABU2WGG1</accession>